<dbReference type="AlphaFoldDB" id="A0A316J3S2"/>
<comment type="caution">
    <text evidence="6">The sequence shown here is derived from an EMBL/GenBank/DDBJ whole genome shotgun (WGS) entry which is preliminary data.</text>
</comment>
<dbReference type="Gene3D" id="1.10.10.10">
    <property type="entry name" value="Winged helix-like DNA-binding domain superfamily/Winged helix DNA-binding domain"/>
    <property type="match status" value="1"/>
</dbReference>
<reference evidence="6 7" key="1">
    <citation type="submission" date="2018-05" db="EMBL/GenBank/DDBJ databases">
        <title>Comparative genomic sequence analysis between strain HN4 and CCM 8460T (Falsochrobactrum ovis) will provide more evidence to prove that HN4 is a new species of Falsochrobactrum.</title>
        <authorList>
            <person name="Lyu W."/>
            <person name="Sun L."/>
            <person name="Yao L."/>
        </authorList>
    </citation>
    <scope>NUCLEOTIDE SEQUENCE [LARGE SCALE GENOMIC DNA]</scope>
    <source>
        <strain evidence="6 7">HN4</strain>
    </source>
</reference>
<dbReference type="InterPro" id="IPR000847">
    <property type="entry name" value="LysR_HTH_N"/>
</dbReference>
<dbReference type="Gene3D" id="3.40.190.290">
    <property type="match status" value="1"/>
</dbReference>
<gene>
    <name evidence="6" type="ORF">DKP76_17110</name>
</gene>
<evidence type="ECO:0000313" key="6">
    <source>
        <dbReference type="EMBL" id="PWL16507.1"/>
    </source>
</evidence>
<dbReference type="PANTHER" id="PTHR30419">
    <property type="entry name" value="HTH-TYPE TRANSCRIPTIONAL REGULATOR YBHD"/>
    <property type="match status" value="1"/>
</dbReference>
<dbReference type="PROSITE" id="PS50931">
    <property type="entry name" value="HTH_LYSR"/>
    <property type="match status" value="1"/>
</dbReference>
<dbReference type="PRINTS" id="PR00039">
    <property type="entry name" value="HTHLYSR"/>
</dbReference>
<organism evidence="6 7">
    <name type="scientific">Falsochrobactrum shanghaiense</name>
    <dbReference type="NCBI Taxonomy" id="2201899"/>
    <lineage>
        <taxon>Bacteria</taxon>
        <taxon>Pseudomonadati</taxon>
        <taxon>Pseudomonadota</taxon>
        <taxon>Alphaproteobacteria</taxon>
        <taxon>Hyphomicrobiales</taxon>
        <taxon>Brucellaceae</taxon>
        <taxon>Falsochrobactrum</taxon>
    </lineage>
</organism>
<comment type="similarity">
    <text evidence="1">Belongs to the LysR transcriptional regulatory family.</text>
</comment>
<dbReference type="SUPFAM" id="SSF46785">
    <property type="entry name" value="Winged helix' DNA-binding domain"/>
    <property type="match status" value="1"/>
</dbReference>
<keyword evidence="7" id="KW-1185">Reference proteome</keyword>
<feature type="domain" description="HTH lysR-type" evidence="5">
    <location>
        <begin position="69"/>
        <end position="126"/>
    </location>
</feature>
<dbReference type="Proteomes" id="UP000245865">
    <property type="component" value="Unassembled WGS sequence"/>
</dbReference>
<dbReference type="InterPro" id="IPR036390">
    <property type="entry name" value="WH_DNA-bd_sf"/>
</dbReference>
<dbReference type="EMBL" id="QGDB01000009">
    <property type="protein sequence ID" value="PWL16507.1"/>
    <property type="molecule type" value="Genomic_DNA"/>
</dbReference>
<evidence type="ECO:0000256" key="1">
    <source>
        <dbReference type="ARBA" id="ARBA00009437"/>
    </source>
</evidence>
<dbReference type="Pfam" id="PF03466">
    <property type="entry name" value="LysR_substrate"/>
    <property type="match status" value="1"/>
</dbReference>
<dbReference type="FunFam" id="1.10.10.10:FF:000001">
    <property type="entry name" value="LysR family transcriptional regulator"/>
    <property type="match status" value="1"/>
</dbReference>
<accession>A0A316J3S2</accession>
<dbReference type="PANTHER" id="PTHR30419:SF7">
    <property type="entry name" value="HTH-TYPE TRANSCRIPTIONAL REGULATOR TDCA"/>
    <property type="match status" value="1"/>
</dbReference>
<keyword evidence="2" id="KW-0805">Transcription regulation</keyword>
<dbReference type="GO" id="GO:0005829">
    <property type="term" value="C:cytosol"/>
    <property type="evidence" value="ECO:0007669"/>
    <property type="project" value="TreeGrafter"/>
</dbReference>
<proteinExistence type="inferred from homology"/>
<dbReference type="SUPFAM" id="SSF53850">
    <property type="entry name" value="Periplasmic binding protein-like II"/>
    <property type="match status" value="1"/>
</dbReference>
<dbReference type="InterPro" id="IPR005119">
    <property type="entry name" value="LysR_subst-bd"/>
</dbReference>
<evidence type="ECO:0000256" key="4">
    <source>
        <dbReference type="ARBA" id="ARBA00023163"/>
    </source>
</evidence>
<evidence type="ECO:0000256" key="2">
    <source>
        <dbReference type="ARBA" id="ARBA00023015"/>
    </source>
</evidence>
<sequence>MATASAPHWAKVLKQKFGAVTATLRQRAVPPICPSFYQVLCQALTSLRAYLCWAAKKPEDCVNENINNLSLKQLRAIQAVARYSSFLAAAVELRMSQPGISRLVRSVEESLGVRLFHRSTRHVLLTQEGLTFLPTIDRVLAEIDISVADLVSMRAEHTGRVIMACPLAIANRMLSGIIAPFRTHYPHVRLEIREALRSAVIQQVRHGTVDFALGSFMEASEDIQIEELCGISYRVVFPRSHRFAAMTEVSLSDMQDEPMVSLPSTSILRSLFDAAASRQGFRLRHMVTVNTIGSVFDLVENGQAIAIQSDLSISSHLSPRIESRPLVAPRLTSKLSMLLHKERMLSPAALELKQSVEFAFRERIFHMTSARTDD</sequence>
<keyword evidence="4" id="KW-0804">Transcription</keyword>
<dbReference type="InterPro" id="IPR036388">
    <property type="entry name" value="WH-like_DNA-bd_sf"/>
</dbReference>
<name>A0A316J3S2_9HYPH</name>
<evidence type="ECO:0000256" key="3">
    <source>
        <dbReference type="ARBA" id="ARBA00023125"/>
    </source>
</evidence>
<keyword evidence="3" id="KW-0238">DNA-binding</keyword>
<dbReference type="Pfam" id="PF00126">
    <property type="entry name" value="HTH_1"/>
    <property type="match status" value="1"/>
</dbReference>
<evidence type="ECO:0000313" key="7">
    <source>
        <dbReference type="Proteomes" id="UP000245865"/>
    </source>
</evidence>
<evidence type="ECO:0000259" key="5">
    <source>
        <dbReference type="PROSITE" id="PS50931"/>
    </source>
</evidence>
<dbReference type="GO" id="GO:0003700">
    <property type="term" value="F:DNA-binding transcription factor activity"/>
    <property type="evidence" value="ECO:0007669"/>
    <property type="project" value="InterPro"/>
</dbReference>
<protein>
    <recommendedName>
        <fullName evidence="5">HTH lysR-type domain-containing protein</fullName>
    </recommendedName>
</protein>
<dbReference type="GO" id="GO:0003677">
    <property type="term" value="F:DNA binding"/>
    <property type="evidence" value="ECO:0007669"/>
    <property type="project" value="UniProtKB-KW"/>
</dbReference>
<dbReference type="InterPro" id="IPR050950">
    <property type="entry name" value="HTH-type_LysR_regulators"/>
</dbReference>